<dbReference type="EMBL" id="BAAAPK010000001">
    <property type="protein sequence ID" value="GAA1677462.1"/>
    <property type="molecule type" value="Genomic_DNA"/>
</dbReference>
<sequence length="118" mass="13214">MGGLEDNAGRRVPGSESTVSPLVRGVIERTLQPHDLPPALHALWRDGFHAGAEKVRSRLLQAEADAARYYYEAYNSDEAKARHRQMLAEFQVALNRKSTAERWAELDRIAASRSAVTR</sequence>
<reference evidence="1 2" key="1">
    <citation type="journal article" date="2019" name="Int. J. Syst. Evol. Microbiol.">
        <title>The Global Catalogue of Microorganisms (GCM) 10K type strain sequencing project: providing services to taxonomists for standard genome sequencing and annotation.</title>
        <authorList>
            <consortium name="The Broad Institute Genomics Platform"/>
            <consortium name="The Broad Institute Genome Sequencing Center for Infectious Disease"/>
            <person name="Wu L."/>
            <person name="Ma J."/>
        </authorList>
    </citation>
    <scope>NUCLEOTIDE SEQUENCE [LARGE SCALE GENOMIC DNA]</scope>
    <source>
        <strain evidence="1 2">JCM 15575</strain>
    </source>
</reference>
<gene>
    <name evidence="1" type="ORF">GCM10009807_21740</name>
</gene>
<name>A0ABN2GVD3_9MICO</name>
<dbReference type="Proteomes" id="UP001500596">
    <property type="component" value="Unassembled WGS sequence"/>
</dbReference>
<organism evidence="1 2">
    <name type="scientific">Microbacterium lacus</name>
    <dbReference type="NCBI Taxonomy" id="415217"/>
    <lineage>
        <taxon>Bacteria</taxon>
        <taxon>Bacillati</taxon>
        <taxon>Actinomycetota</taxon>
        <taxon>Actinomycetes</taxon>
        <taxon>Micrococcales</taxon>
        <taxon>Microbacteriaceae</taxon>
        <taxon>Microbacterium</taxon>
    </lineage>
</organism>
<evidence type="ECO:0000313" key="1">
    <source>
        <dbReference type="EMBL" id="GAA1677462.1"/>
    </source>
</evidence>
<protein>
    <submittedName>
        <fullName evidence="1">Uncharacterized protein</fullName>
    </submittedName>
</protein>
<keyword evidence="2" id="KW-1185">Reference proteome</keyword>
<proteinExistence type="predicted"/>
<comment type="caution">
    <text evidence="1">The sequence shown here is derived from an EMBL/GenBank/DDBJ whole genome shotgun (WGS) entry which is preliminary data.</text>
</comment>
<evidence type="ECO:0000313" key="2">
    <source>
        <dbReference type="Proteomes" id="UP001500596"/>
    </source>
</evidence>
<accession>A0ABN2GVD3</accession>